<organism evidence="1">
    <name type="scientific">marine sediment metagenome</name>
    <dbReference type="NCBI Taxonomy" id="412755"/>
    <lineage>
        <taxon>unclassified sequences</taxon>
        <taxon>metagenomes</taxon>
        <taxon>ecological metagenomes</taxon>
    </lineage>
</organism>
<dbReference type="HAMAP" id="MF_00758">
    <property type="entry name" value="UPF0301"/>
    <property type="match status" value="1"/>
</dbReference>
<proteinExistence type="inferred from homology"/>
<comment type="caution">
    <text evidence="1">The sequence shown here is derived from an EMBL/GenBank/DDBJ whole genome shotgun (WGS) entry which is preliminary data.</text>
</comment>
<dbReference type="PANTHER" id="PTHR30327">
    <property type="entry name" value="UNCHARACTERIZED PROTEIN YQGE"/>
    <property type="match status" value="1"/>
</dbReference>
<reference evidence="1" key="1">
    <citation type="journal article" date="2015" name="Nature">
        <title>Complex archaea that bridge the gap between prokaryotes and eukaryotes.</title>
        <authorList>
            <person name="Spang A."/>
            <person name="Saw J.H."/>
            <person name="Jorgensen S.L."/>
            <person name="Zaremba-Niedzwiedzka K."/>
            <person name="Martijn J."/>
            <person name="Lind A.E."/>
            <person name="van Eijk R."/>
            <person name="Schleper C."/>
            <person name="Guy L."/>
            <person name="Ettema T.J."/>
        </authorList>
    </citation>
    <scope>NUCLEOTIDE SEQUENCE</scope>
</reference>
<dbReference type="GO" id="GO:0005829">
    <property type="term" value="C:cytosol"/>
    <property type="evidence" value="ECO:0007669"/>
    <property type="project" value="TreeGrafter"/>
</dbReference>
<dbReference type="InterPro" id="IPR003774">
    <property type="entry name" value="AlgH-like"/>
</dbReference>
<evidence type="ECO:0000313" key="1">
    <source>
        <dbReference type="EMBL" id="KKN34953.1"/>
    </source>
</evidence>
<dbReference type="EMBL" id="LAZR01002074">
    <property type="protein sequence ID" value="KKN34953.1"/>
    <property type="molecule type" value="Genomic_DNA"/>
</dbReference>
<dbReference type="Gene3D" id="3.40.1740.10">
    <property type="entry name" value="VC0467-like"/>
    <property type="match status" value="1"/>
</dbReference>
<gene>
    <name evidence="1" type="ORF">LCGC14_0788440</name>
</gene>
<dbReference type="AlphaFoldDB" id="A0A0F9T0E5"/>
<dbReference type="Pfam" id="PF02622">
    <property type="entry name" value="DUF179"/>
    <property type="match status" value="1"/>
</dbReference>
<sequence>MLMEQSLQHHFLIAMPTLIDSFFYRSVIYICEHNEDGAMGLIINHPTQIMLDELFSHLEIDNVSSATKTTSVLFGGPVQKEQGMIIHDSPHQWVSTKALNDELYLTTSTDILDVVSTPSGPDNFIITLGYAGWETGQLEQEIADNSWLTVPANKDILFKTPADQRWLAAGKLLGVDMNLMTPSMGHA</sequence>
<protein>
    <submittedName>
        <fullName evidence="1">Uncharacterized protein</fullName>
    </submittedName>
</protein>
<dbReference type="NCBIfam" id="NF001266">
    <property type="entry name" value="PRK00228.1-1"/>
    <property type="match status" value="1"/>
</dbReference>
<dbReference type="PANTHER" id="PTHR30327:SF1">
    <property type="entry name" value="UPF0301 PROTEIN YQGE"/>
    <property type="match status" value="1"/>
</dbReference>
<name>A0A0F9T0E5_9ZZZZ</name>
<dbReference type="SUPFAM" id="SSF143456">
    <property type="entry name" value="VC0467-like"/>
    <property type="match status" value="1"/>
</dbReference>
<accession>A0A0F9T0E5</accession>